<accession>A0ABS2GTW8</accession>
<evidence type="ECO:0000313" key="2">
    <source>
        <dbReference type="Proteomes" id="UP000777002"/>
    </source>
</evidence>
<dbReference type="RefSeq" id="WP_205049778.1">
    <property type="nucleotide sequence ID" value="NZ_JACJKX010000003.1"/>
</dbReference>
<dbReference type="EMBL" id="JACJKX010000003">
    <property type="protein sequence ID" value="MBM6928177.1"/>
    <property type="molecule type" value="Genomic_DNA"/>
</dbReference>
<name>A0ABS2GTW8_9BURK</name>
<protein>
    <submittedName>
        <fullName evidence="1">Uncharacterized protein</fullName>
    </submittedName>
</protein>
<comment type="caution">
    <text evidence="1">The sequence shown here is derived from an EMBL/GenBank/DDBJ whole genome shotgun (WGS) entry which is preliminary data.</text>
</comment>
<dbReference type="Proteomes" id="UP000777002">
    <property type="component" value="Unassembled WGS sequence"/>
</dbReference>
<proteinExistence type="predicted"/>
<reference evidence="1 2" key="1">
    <citation type="journal article" date="2021" name="Sci. Rep.">
        <title>The distribution of antibiotic resistance genes in chicken gut microbiota commensals.</title>
        <authorList>
            <person name="Juricova H."/>
            <person name="Matiasovicova J."/>
            <person name="Kubasova T."/>
            <person name="Cejkova D."/>
            <person name="Rychlik I."/>
        </authorList>
    </citation>
    <scope>NUCLEOTIDE SEQUENCE [LARGE SCALE GENOMIC DNA]</scope>
    <source>
        <strain evidence="1 2">An562</strain>
    </source>
</reference>
<sequence length="95" mass="10734">MKIAVYEYSVRLSIRSEVWGQANAAELYVKKVLFGEDAVKVSDKPIAVVDVDPVEEAQRIGRLLGTDRFEAIFGKLSTDWASFMKKFQYKAKASE</sequence>
<evidence type="ECO:0000313" key="1">
    <source>
        <dbReference type="EMBL" id="MBM6928177.1"/>
    </source>
</evidence>
<organism evidence="1 2">
    <name type="scientific">Parasutterella secunda</name>
    <dbReference type="NCBI Taxonomy" id="626947"/>
    <lineage>
        <taxon>Bacteria</taxon>
        <taxon>Pseudomonadati</taxon>
        <taxon>Pseudomonadota</taxon>
        <taxon>Betaproteobacteria</taxon>
        <taxon>Burkholderiales</taxon>
        <taxon>Sutterellaceae</taxon>
        <taxon>Parasutterella</taxon>
    </lineage>
</organism>
<keyword evidence="2" id="KW-1185">Reference proteome</keyword>
<gene>
    <name evidence="1" type="ORF">H5985_02690</name>
</gene>